<evidence type="ECO:0008006" key="8">
    <source>
        <dbReference type="Google" id="ProtNLM"/>
    </source>
</evidence>
<keyword evidence="2" id="KW-1277">Toxin-antitoxin system</keyword>
<keyword evidence="1" id="KW-0597">Phosphoprotein</keyword>
<reference evidence="6 7" key="1">
    <citation type="submission" date="2019-12" db="EMBL/GenBank/DDBJ databases">
        <authorList>
            <person name="Wolfe R."/>
            <person name="Danczak R."/>
            <person name="Wilkins M."/>
        </authorList>
    </citation>
    <scope>NUCLEOTIDE SEQUENCE [LARGE SCALE GENOMIC DNA]</scope>
    <source>
        <strain evidence="6">X2_MaxBin.013</strain>
    </source>
</reference>
<keyword evidence="5" id="KW-0378">Hydrolase</keyword>
<dbReference type="PANTHER" id="PTHR34139">
    <property type="entry name" value="UPF0331 PROTEIN MJ0127"/>
    <property type="match status" value="1"/>
</dbReference>
<evidence type="ECO:0000256" key="3">
    <source>
        <dbReference type="ARBA" id="ARBA00022722"/>
    </source>
</evidence>
<keyword evidence="3" id="KW-0540">Nuclease</keyword>
<evidence type="ECO:0000313" key="6">
    <source>
        <dbReference type="EMBL" id="KAF0134515.1"/>
    </source>
</evidence>
<dbReference type="GO" id="GO:0110001">
    <property type="term" value="C:toxin-antitoxin complex"/>
    <property type="evidence" value="ECO:0007669"/>
    <property type="project" value="InterPro"/>
</dbReference>
<proteinExistence type="predicted"/>
<dbReference type="GO" id="GO:0000166">
    <property type="term" value="F:nucleotide binding"/>
    <property type="evidence" value="ECO:0007669"/>
    <property type="project" value="UniProtKB-KW"/>
</dbReference>
<dbReference type="EMBL" id="WPAF01000007">
    <property type="protein sequence ID" value="KAF0134515.1"/>
    <property type="molecule type" value="Genomic_DNA"/>
</dbReference>
<keyword evidence="4" id="KW-0547">Nucleotide-binding</keyword>
<sequence length="108" mass="12539">MKDDLAFIQHIQDEVKFILEATKGIDFENIITSEILKRAILRSLEIIGEAAKKVSNDFKAEHPSIKWKEMAGLRDKLIHFYFGVDWNTVWNVIVVEIPELKNELNQLS</sequence>
<evidence type="ECO:0000256" key="1">
    <source>
        <dbReference type="ARBA" id="ARBA00022553"/>
    </source>
</evidence>
<dbReference type="PANTHER" id="PTHR34139:SF1">
    <property type="entry name" value="RNASE MJ1380-RELATED"/>
    <property type="match status" value="1"/>
</dbReference>
<organism evidence="6 7">
    <name type="scientific">Candidatus Saganbacteria bacterium</name>
    <dbReference type="NCBI Taxonomy" id="2575572"/>
    <lineage>
        <taxon>Bacteria</taxon>
        <taxon>Bacillati</taxon>
        <taxon>Saganbacteria</taxon>
    </lineage>
</organism>
<dbReference type="GO" id="GO:0004540">
    <property type="term" value="F:RNA nuclease activity"/>
    <property type="evidence" value="ECO:0007669"/>
    <property type="project" value="InterPro"/>
</dbReference>
<gene>
    <name evidence="6" type="ORF">FD145_533</name>
</gene>
<dbReference type="Proteomes" id="UP000488506">
    <property type="component" value="Unassembled WGS sequence"/>
</dbReference>
<dbReference type="InterPro" id="IPR008201">
    <property type="entry name" value="HepT-like"/>
</dbReference>
<dbReference type="InterPro" id="IPR051813">
    <property type="entry name" value="HepT_RNase_toxin"/>
</dbReference>
<evidence type="ECO:0000256" key="2">
    <source>
        <dbReference type="ARBA" id="ARBA00022649"/>
    </source>
</evidence>
<evidence type="ECO:0000313" key="7">
    <source>
        <dbReference type="Proteomes" id="UP000488506"/>
    </source>
</evidence>
<accession>A0A833L1I9</accession>
<evidence type="ECO:0000256" key="4">
    <source>
        <dbReference type="ARBA" id="ARBA00022741"/>
    </source>
</evidence>
<name>A0A833L1I9_UNCSA</name>
<comment type="caution">
    <text evidence="6">The sequence shown here is derived from an EMBL/GenBank/DDBJ whole genome shotgun (WGS) entry which is preliminary data.</text>
</comment>
<dbReference type="Pfam" id="PF01934">
    <property type="entry name" value="HepT-like"/>
    <property type="match status" value="1"/>
</dbReference>
<dbReference type="GO" id="GO:0016787">
    <property type="term" value="F:hydrolase activity"/>
    <property type="evidence" value="ECO:0007669"/>
    <property type="project" value="UniProtKB-KW"/>
</dbReference>
<evidence type="ECO:0000256" key="5">
    <source>
        <dbReference type="ARBA" id="ARBA00022801"/>
    </source>
</evidence>
<dbReference type="AlphaFoldDB" id="A0A833L1I9"/>
<protein>
    <recommendedName>
        <fullName evidence="8">DUF86 domain-containing protein</fullName>
    </recommendedName>
</protein>